<keyword evidence="6" id="KW-0732">Signal</keyword>
<dbReference type="InterPro" id="IPR012292">
    <property type="entry name" value="Globin/Proto"/>
</dbReference>
<proteinExistence type="predicted"/>
<protein>
    <submittedName>
        <fullName evidence="7">Hemoglobin</fullName>
    </submittedName>
</protein>
<dbReference type="OrthoDB" id="9795814at2"/>
<keyword evidence="1" id="KW-0813">Transport</keyword>
<feature type="binding site" description="distal binding residue" evidence="5">
    <location>
        <position position="110"/>
    </location>
    <ligand>
        <name>heme</name>
        <dbReference type="ChEBI" id="CHEBI:30413"/>
    </ligand>
    <ligandPart>
        <name>Fe</name>
        <dbReference type="ChEBI" id="CHEBI:18248"/>
    </ligandPart>
</feature>
<dbReference type="InterPro" id="IPR009050">
    <property type="entry name" value="Globin-like_sf"/>
</dbReference>
<dbReference type="GO" id="GO:0020037">
    <property type="term" value="F:heme binding"/>
    <property type="evidence" value="ECO:0007669"/>
    <property type="project" value="InterPro"/>
</dbReference>
<dbReference type="PROSITE" id="PS51257">
    <property type="entry name" value="PROKAR_LIPOPROTEIN"/>
    <property type="match status" value="1"/>
</dbReference>
<keyword evidence="3 5" id="KW-0479">Metal-binding</keyword>
<dbReference type="SUPFAM" id="SSF46458">
    <property type="entry name" value="Globin-like"/>
    <property type="match status" value="1"/>
</dbReference>
<sequence length="158" mass="16959">MQKKVLAIAMIAMSSFAFVSCNKDDDQPAAPQTLYERLGGKNAISAVVDQFIANVAADPKMKRTFQPLLDDVAKGNTARVTSLRNNLIDQIGQASGGPEKYMGKDMVTAHKGMKITDDEFNSLVADLVASLNKFSVPSKEQGELLSVLGGLKGQIVNQ</sequence>
<dbReference type="Proteomes" id="UP000009309">
    <property type="component" value="Unassembled WGS sequence"/>
</dbReference>
<evidence type="ECO:0000256" key="2">
    <source>
        <dbReference type="ARBA" id="ARBA00022617"/>
    </source>
</evidence>
<feature type="signal peptide" evidence="6">
    <location>
        <begin position="1"/>
        <end position="19"/>
    </location>
</feature>
<organism evidence="7 8">
    <name type="scientific">Fibrisoma limi BUZ 3</name>
    <dbReference type="NCBI Taxonomy" id="1185876"/>
    <lineage>
        <taxon>Bacteria</taxon>
        <taxon>Pseudomonadati</taxon>
        <taxon>Bacteroidota</taxon>
        <taxon>Cytophagia</taxon>
        <taxon>Cytophagales</taxon>
        <taxon>Spirosomataceae</taxon>
        <taxon>Fibrisoma</taxon>
    </lineage>
</organism>
<dbReference type="Pfam" id="PF01152">
    <property type="entry name" value="Bac_globin"/>
    <property type="match status" value="1"/>
</dbReference>
<dbReference type="GO" id="GO:0046872">
    <property type="term" value="F:metal ion binding"/>
    <property type="evidence" value="ECO:0007669"/>
    <property type="project" value="UniProtKB-KW"/>
</dbReference>
<evidence type="ECO:0000256" key="6">
    <source>
        <dbReference type="SAM" id="SignalP"/>
    </source>
</evidence>
<accession>I2GPJ4</accession>
<keyword evidence="4 5" id="KW-0408">Iron</keyword>
<name>I2GPJ4_9BACT</name>
<keyword evidence="8" id="KW-1185">Reference proteome</keyword>
<dbReference type="CDD" id="cd00454">
    <property type="entry name" value="TrHb1_N"/>
    <property type="match status" value="1"/>
</dbReference>
<dbReference type="Gene3D" id="1.10.490.10">
    <property type="entry name" value="Globins"/>
    <property type="match status" value="1"/>
</dbReference>
<feature type="chain" id="PRO_5003659780" evidence="6">
    <location>
        <begin position="20"/>
        <end position="158"/>
    </location>
</feature>
<keyword evidence="2 5" id="KW-0349">Heme</keyword>
<evidence type="ECO:0000256" key="3">
    <source>
        <dbReference type="ARBA" id="ARBA00022723"/>
    </source>
</evidence>
<evidence type="ECO:0000256" key="5">
    <source>
        <dbReference type="PIRSR" id="PIRSR601486-1"/>
    </source>
</evidence>
<reference evidence="7 8" key="1">
    <citation type="journal article" date="2012" name="J. Bacteriol.">
        <title>Genome Sequence of the Filamentous Bacterium Fibrisoma limi BUZ 3T.</title>
        <authorList>
            <person name="Filippini M."/>
            <person name="Qi W."/>
            <person name="Jaenicke S."/>
            <person name="Goesmann A."/>
            <person name="Smits T.H."/>
            <person name="Bagheri H.C."/>
        </authorList>
    </citation>
    <scope>NUCLEOTIDE SEQUENCE [LARGE SCALE GENOMIC DNA]</scope>
    <source>
        <strain evidence="8">BUZ 3T</strain>
    </source>
</reference>
<dbReference type="STRING" id="1185876.BN8_05109"/>
<dbReference type="AlphaFoldDB" id="I2GPJ4"/>
<dbReference type="EMBL" id="CAIT01000009">
    <property type="protein sequence ID" value="CCH55822.1"/>
    <property type="molecule type" value="Genomic_DNA"/>
</dbReference>
<evidence type="ECO:0000256" key="1">
    <source>
        <dbReference type="ARBA" id="ARBA00022448"/>
    </source>
</evidence>
<dbReference type="InterPro" id="IPR001486">
    <property type="entry name" value="Hemoglobin_trunc"/>
</dbReference>
<gene>
    <name evidence="7" type="ORF">BN8_05109</name>
</gene>
<evidence type="ECO:0000256" key="4">
    <source>
        <dbReference type="ARBA" id="ARBA00023004"/>
    </source>
</evidence>
<dbReference type="eggNOG" id="COG2346">
    <property type="taxonomic scope" value="Bacteria"/>
</dbReference>
<dbReference type="GO" id="GO:0019825">
    <property type="term" value="F:oxygen binding"/>
    <property type="evidence" value="ECO:0007669"/>
    <property type="project" value="InterPro"/>
</dbReference>
<comment type="caution">
    <text evidence="7">The sequence shown here is derived from an EMBL/GenBank/DDBJ whole genome shotgun (WGS) entry which is preliminary data.</text>
</comment>
<dbReference type="RefSeq" id="WP_009284387.1">
    <property type="nucleotide sequence ID" value="NZ_CAIT01000009.1"/>
</dbReference>
<evidence type="ECO:0000313" key="7">
    <source>
        <dbReference type="EMBL" id="CCH55822.1"/>
    </source>
</evidence>
<evidence type="ECO:0000313" key="8">
    <source>
        <dbReference type="Proteomes" id="UP000009309"/>
    </source>
</evidence>